<dbReference type="PANTHER" id="PTHR11079:SF162">
    <property type="entry name" value="RIBOFLAVIN BIOSYNTHESIS PROTEIN PYRD, CHLOROPLASTIC"/>
    <property type="match status" value="1"/>
</dbReference>
<evidence type="ECO:0000313" key="3">
    <source>
        <dbReference type="Proteomes" id="UP001594351"/>
    </source>
</evidence>
<dbReference type="InterPro" id="IPR002125">
    <property type="entry name" value="CMP_dCMP_dom"/>
</dbReference>
<sequence>MTHFNERVSQTIDQLNQGNIQAMASELTRKRMSWLDEALPGLGEFEKFTPRQAFELLFFEHMRLKKAELPVISESEKEIVWLSYNRCSLLEACLVLEMDTRNVCRAVNEKATQAFLSRVNPELRFHRSYEEIRPDYEFCREKIVRLDFNHYMRLAIQEAQRSRDNGNKGYGAVVVYDDHIIGQAFDTAITARDPSLHAEVNAIRQAVKTKKDDDLCGAVLFSTCEPCPMCSSLAVWANITTIVYGVSIAETARLGKSRIEVSAEHIIENSPVFVEVVSNILSNECRKLYLEQSIAS</sequence>
<dbReference type="Proteomes" id="UP001594351">
    <property type="component" value="Unassembled WGS sequence"/>
</dbReference>
<accession>A0ABV6Z0X8</accession>
<dbReference type="CDD" id="cd01285">
    <property type="entry name" value="nucleoside_deaminase"/>
    <property type="match status" value="1"/>
</dbReference>
<gene>
    <name evidence="2" type="ORF">ACFL27_18050</name>
</gene>
<reference evidence="2 3" key="1">
    <citation type="submission" date="2024-09" db="EMBL/GenBank/DDBJ databases">
        <title>Laminarin stimulates single cell rates of sulfate reduction while oxygen inhibits transcriptomic activity in coastal marine sediment.</title>
        <authorList>
            <person name="Lindsay M."/>
            <person name="Orcutt B."/>
            <person name="Emerson D."/>
            <person name="Stepanauskas R."/>
            <person name="D'Angelo T."/>
        </authorList>
    </citation>
    <scope>NUCLEOTIDE SEQUENCE [LARGE SCALE GENOMIC DNA]</scope>
    <source>
        <strain evidence="2">SAG AM-311-K15</strain>
    </source>
</reference>
<dbReference type="PANTHER" id="PTHR11079">
    <property type="entry name" value="CYTOSINE DEAMINASE FAMILY MEMBER"/>
    <property type="match status" value="1"/>
</dbReference>
<dbReference type="EMBL" id="JBHPBY010000266">
    <property type="protein sequence ID" value="MFC1852100.1"/>
    <property type="molecule type" value="Genomic_DNA"/>
</dbReference>
<feature type="domain" description="CMP/dCMP-type deaminase" evidence="1">
    <location>
        <begin position="146"/>
        <end position="262"/>
    </location>
</feature>
<name>A0ABV6Z0X8_UNCC1</name>
<organism evidence="2 3">
    <name type="scientific">candidate division CSSED10-310 bacterium</name>
    <dbReference type="NCBI Taxonomy" id="2855610"/>
    <lineage>
        <taxon>Bacteria</taxon>
        <taxon>Bacteria division CSSED10-310</taxon>
    </lineage>
</organism>
<keyword evidence="2" id="KW-0378">Hydrolase</keyword>
<evidence type="ECO:0000259" key="1">
    <source>
        <dbReference type="PROSITE" id="PS51747"/>
    </source>
</evidence>
<dbReference type="Pfam" id="PF00383">
    <property type="entry name" value="dCMP_cyt_deam_1"/>
    <property type="match status" value="1"/>
</dbReference>
<dbReference type="EC" id="3.5.4.33" evidence="2"/>
<keyword evidence="3" id="KW-1185">Reference proteome</keyword>
<dbReference type="PROSITE" id="PS51747">
    <property type="entry name" value="CYT_DCMP_DEAMINASES_2"/>
    <property type="match status" value="1"/>
</dbReference>
<dbReference type="SUPFAM" id="SSF53927">
    <property type="entry name" value="Cytidine deaminase-like"/>
    <property type="match status" value="1"/>
</dbReference>
<proteinExistence type="predicted"/>
<dbReference type="InterPro" id="IPR016193">
    <property type="entry name" value="Cytidine_deaminase-like"/>
</dbReference>
<dbReference type="GO" id="GO:0052717">
    <property type="term" value="F:tRNA-specific adenosine-34 deaminase activity"/>
    <property type="evidence" value="ECO:0007669"/>
    <property type="project" value="UniProtKB-EC"/>
</dbReference>
<dbReference type="Gene3D" id="3.40.140.10">
    <property type="entry name" value="Cytidine Deaminase, domain 2"/>
    <property type="match status" value="1"/>
</dbReference>
<evidence type="ECO:0000313" key="2">
    <source>
        <dbReference type="EMBL" id="MFC1852100.1"/>
    </source>
</evidence>
<protein>
    <submittedName>
        <fullName evidence="2">Nucleoside deaminase</fullName>
        <ecNumber evidence="2">3.5.4.33</ecNumber>
    </submittedName>
</protein>
<comment type="caution">
    <text evidence="2">The sequence shown here is derived from an EMBL/GenBank/DDBJ whole genome shotgun (WGS) entry which is preliminary data.</text>
</comment>